<gene>
    <name evidence="1" type="ORF">S01H4_25178</name>
</gene>
<reference evidence="1" key="1">
    <citation type="journal article" date="2014" name="Front. Microbiol.">
        <title>High frequency of phylogenetically diverse reductive dehalogenase-homologous genes in deep subseafloor sedimentary metagenomes.</title>
        <authorList>
            <person name="Kawai M."/>
            <person name="Futagami T."/>
            <person name="Toyoda A."/>
            <person name="Takaki Y."/>
            <person name="Nishi S."/>
            <person name="Hori S."/>
            <person name="Arai W."/>
            <person name="Tsubouchi T."/>
            <person name="Morono Y."/>
            <person name="Uchiyama I."/>
            <person name="Ito T."/>
            <person name="Fujiyama A."/>
            <person name="Inagaki F."/>
            <person name="Takami H."/>
        </authorList>
    </citation>
    <scope>NUCLEOTIDE SEQUENCE</scope>
    <source>
        <strain evidence="1">Expedition CK06-06</strain>
    </source>
</reference>
<name>X1B1K6_9ZZZZ</name>
<dbReference type="EMBL" id="BART01011945">
    <property type="protein sequence ID" value="GAG89629.1"/>
    <property type="molecule type" value="Genomic_DNA"/>
</dbReference>
<protein>
    <submittedName>
        <fullName evidence="1">Uncharacterized protein</fullName>
    </submittedName>
</protein>
<evidence type="ECO:0000313" key="1">
    <source>
        <dbReference type="EMBL" id="GAG89629.1"/>
    </source>
</evidence>
<dbReference type="AlphaFoldDB" id="X1B1K6"/>
<accession>X1B1K6</accession>
<sequence length="116" mass="13119">NIITMINNSSLQKWDRLKAKQLDSQFQNEIVHGMNCSPFEARAILDKVHEVYSDFFNNTGTPNPGQCRFVVTSIENGPSKKLSEAEMITVTLTIDAGEEDLNVKEQDGVILLRRHK</sequence>
<organism evidence="1">
    <name type="scientific">marine sediment metagenome</name>
    <dbReference type="NCBI Taxonomy" id="412755"/>
    <lineage>
        <taxon>unclassified sequences</taxon>
        <taxon>metagenomes</taxon>
        <taxon>ecological metagenomes</taxon>
    </lineage>
</organism>
<comment type="caution">
    <text evidence="1">The sequence shown here is derived from an EMBL/GenBank/DDBJ whole genome shotgun (WGS) entry which is preliminary data.</text>
</comment>
<proteinExistence type="predicted"/>
<feature type="non-terminal residue" evidence="1">
    <location>
        <position position="1"/>
    </location>
</feature>